<proteinExistence type="predicted"/>
<dbReference type="Proteomes" id="UP000199170">
    <property type="component" value="Unassembled WGS sequence"/>
</dbReference>
<dbReference type="InterPro" id="IPR001296">
    <property type="entry name" value="Glyco_trans_1"/>
</dbReference>
<dbReference type="PANTHER" id="PTHR12526">
    <property type="entry name" value="GLYCOSYLTRANSFERASE"/>
    <property type="match status" value="1"/>
</dbReference>
<dbReference type="RefSeq" id="WP_089768664.1">
    <property type="nucleotide sequence ID" value="NZ_FNPB01000012.1"/>
</dbReference>
<keyword evidence="3" id="KW-1185">Reference proteome</keyword>
<dbReference type="STRING" id="660517.SAMN04487946_1125"/>
<evidence type="ECO:0000313" key="2">
    <source>
        <dbReference type="EMBL" id="SDY34680.1"/>
    </source>
</evidence>
<dbReference type="AlphaFoldDB" id="A0A1H3J3S8"/>
<name>A0A1H3J3S8_9EURY</name>
<evidence type="ECO:0000313" key="3">
    <source>
        <dbReference type="Proteomes" id="UP000199170"/>
    </source>
</evidence>
<dbReference type="EMBL" id="FNPB01000012">
    <property type="protein sequence ID" value="SDY34680.1"/>
    <property type="molecule type" value="Genomic_DNA"/>
</dbReference>
<dbReference type="Gene3D" id="3.40.50.2000">
    <property type="entry name" value="Glycogen Phosphorylase B"/>
    <property type="match status" value="2"/>
</dbReference>
<dbReference type="OrthoDB" id="298017at2157"/>
<reference evidence="3" key="1">
    <citation type="submission" date="2016-10" db="EMBL/GenBank/DDBJ databases">
        <authorList>
            <person name="Varghese N."/>
            <person name="Submissions S."/>
        </authorList>
    </citation>
    <scope>NUCLEOTIDE SEQUENCE [LARGE SCALE GENOMIC DNA]</scope>
    <source>
        <strain evidence="3">CGMCC 1.10118</strain>
    </source>
</reference>
<sequence length="339" mass="37464">MARQSLKFRPQPVLLYYDPHPVHKRMASYVGAELIQCETGSPISRIQSGRNRDFGERPVIVEGGVPLAEGAVVKILGRCGPLIALGADSTYHDLINPMPSRTRTSRLAHRISQRFIDGTLAVSERIATIAEQYTSGPVRVTHPFVKSDRYDRLKSIDPSLDTTRILCVGKYREKNGQDRLIEALSLTETETTVDFVGPDTEEIEETEQIKTYGFVTEDRLIELFESASLLVFPASVGAFPVATLEGFCAGLPVLTTHTVGTATLARGVSGRLVVNPTPAALAQGIDWYFGLPVARREELGRRAHNYGSGFDEPSRLEAFAFELRNLLEDIEYEVTIVND</sequence>
<gene>
    <name evidence="2" type="ORF">SAMN04487946_1125</name>
</gene>
<organism evidence="2 3">
    <name type="scientific">Halobellus clavatus</name>
    <dbReference type="NCBI Taxonomy" id="660517"/>
    <lineage>
        <taxon>Archaea</taxon>
        <taxon>Methanobacteriati</taxon>
        <taxon>Methanobacteriota</taxon>
        <taxon>Stenosarchaea group</taxon>
        <taxon>Halobacteria</taxon>
        <taxon>Halobacteriales</taxon>
        <taxon>Haloferacaceae</taxon>
        <taxon>Halobellus</taxon>
    </lineage>
</organism>
<feature type="domain" description="Glycosyl transferase family 1" evidence="1">
    <location>
        <begin position="161"/>
        <end position="303"/>
    </location>
</feature>
<dbReference type="Pfam" id="PF00534">
    <property type="entry name" value="Glycos_transf_1"/>
    <property type="match status" value="1"/>
</dbReference>
<evidence type="ECO:0000259" key="1">
    <source>
        <dbReference type="Pfam" id="PF00534"/>
    </source>
</evidence>
<dbReference type="CDD" id="cd03801">
    <property type="entry name" value="GT4_PimA-like"/>
    <property type="match status" value="1"/>
</dbReference>
<protein>
    <submittedName>
        <fullName evidence="2">Glycosyl transferases group 1</fullName>
    </submittedName>
</protein>
<accession>A0A1H3J3S8</accession>
<dbReference type="GO" id="GO:0016757">
    <property type="term" value="F:glycosyltransferase activity"/>
    <property type="evidence" value="ECO:0007669"/>
    <property type="project" value="InterPro"/>
</dbReference>
<dbReference type="SUPFAM" id="SSF53756">
    <property type="entry name" value="UDP-Glycosyltransferase/glycogen phosphorylase"/>
    <property type="match status" value="1"/>
</dbReference>
<keyword evidence="2" id="KW-0808">Transferase</keyword>